<reference evidence="2" key="1">
    <citation type="submission" date="2020-07" db="EMBL/GenBank/DDBJ databases">
        <title>Huge and variable diversity of episymbiotic CPR bacteria and DPANN archaea in groundwater ecosystems.</title>
        <authorList>
            <person name="He C.Y."/>
            <person name="Keren R."/>
            <person name="Whittaker M."/>
            <person name="Farag I.F."/>
            <person name="Doudna J."/>
            <person name="Cate J.H.D."/>
            <person name="Banfield J.F."/>
        </authorList>
    </citation>
    <scope>NUCLEOTIDE SEQUENCE</scope>
    <source>
        <strain evidence="2">NC_groundwater_1813_Pr3_B-0.1um_71_17</strain>
    </source>
</reference>
<dbReference type="SUPFAM" id="SSF54909">
    <property type="entry name" value="Dimeric alpha+beta barrel"/>
    <property type="match status" value="1"/>
</dbReference>
<sequence>MSPSLAMVTFVVRDQDEALRFFSGALRFGVIEDRVLEDGKRWLVVAPPGGRGASLLLARAANDAQTSAIGAQAGGRVAFFLETDDFARDHAHMKAHGVVFAEEPRGEAYGTVAVFLDVCGNRWDLIQRRAQSAVAAGRTGERVTAAGPGFSVLYRWRIHPGKEAAFVEAWTAVSHDLRRKGSLGSRLHRGPDGLWYSYAQWPSAEARAAAFALPSGAPEASAAMKDAIAEGLPEIVLESVSDLMVLPGTGAA</sequence>
<dbReference type="Proteomes" id="UP000696931">
    <property type="component" value="Unassembled WGS sequence"/>
</dbReference>
<organism evidence="2 3">
    <name type="scientific">Eiseniibacteriota bacterium</name>
    <dbReference type="NCBI Taxonomy" id="2212470"/>
    <lineage>
        <taxon>Bacteria</taxon>
        <taxon>Candidatus Eiseniibacteriota</taxon>
    </lineage>
</organism>
<gene>
    <name evidence="2" type="ORF">HZA61_04360</name>
</gene>
<protein>
    <submittedName>
        <fullName evidence="2">VOC family protein</fullName>
    </submittedName>
</protein>
<name>A0A933W2C3_UNCEI</name>
<dbReference type="SUPFAM" id="SSF54593">
    <property type="entry name" value="Glyoxalase/Bleomycin resistance protein/Dihydroxybiphenyl dioxygenase"/>
    <property type="match status" value="1"/>
</dbReference>
<dbReference type="EMBL" id="JACRIW010000033">
    <property type="protein sequence ID" value="MBI5168703.1"/>
    <property type="molecule type" value="Genomic_DNA"/>
</dbReference>
<dbReference type="InterPro" id="IPR029068">
    <property type="entry name" value="Glyas_Bleomycin-R_OHBP_Dase"/>
</dbReference>
<accession>A0A933W2C3</accession>
<dbReference type="PROSITE" id="PS51819">
    <property type="entry name" value="VOC"/>
    <property type="match status" value="1"/>
</dbReference>
<dbReference type="PANTHER" id="PTHR36437">
    <property type="entry name" value="GLYOXALASE/BLEOMYCIN RESISTANCE PROTEIN/DIOXYGENASE"/>
    <property type="match status" value="1"/>
</dbReference>
<evidence type="ECO:0000313" key="3">
    <source>
        <dbReference type="Proteomes" id="UP000696931"/>
    </source>
</evidence>
<dbReference type="CDD" id="cd07263">
    <property type="entry name" value="VOC_like"/>
    <property type="match status" value="1"/>
</dbReference>
<comment type="caution">
    <text evidence="2">The sequence shown here is derived from an EMBL/GenBank/DDBJ whole genome shotgun (WGS) entry which is preliminary data.</text>
</comment>
<dbReference type="Pfam" id="PF00903">
    <property type="entry name" value="Glyoxalase"/>
    <property type="match status" value="1"/>
</dbReference>
<dbReference type="PANTHER" id="PTHR36437:SF2">
    <property type="entry name" value="GLYOXALASE_BLEOMYCIN RESISTANCE PROTEIN_DIOXYGENASE"/>
    <property type="match status" value="1"/>
</dbReference>
<dbReference type="InterPro" id="IPR004360">
    <property type="entry name" value="Glyas_Fos-R_dOase_dom"/>
</dbReference>
<feature type="domain" description="VOC" evidence="1">
    <location>
        <begin position="4"/>
        <end position="128"/>
    </location>
</feature>
<dbReference type="InterPro" id="IPR011008">
    <property type="entry name" value="Dimeric_a/b-barrel"/>
</dbReference>
<evidence type="ECO:0000259" key="1">
    <source>
        <dbReference type="PROSITE" id="PS51819"/>
    </source>
</evidence>
<dbReference type="InterPro" id="IPR037523">
    <property type="entry name" value="VOC_core"/>
</dbReference>
<dbReference type="InterPro" id="IPR007138">
    <property type="entry name" value="ABM_dom"/>
</dbReference>
<dbReference type="Pfam" id="PF03992">
    <property type="entry name" value="ABM"/>
    <property type="match status" value="1"/>
</dbReference>
<proteinExistence type="predicted"/>
<evidence type="ECO:0000313" key="2">
    <source>
        <dbReference type="EMBL" id="MBI5168703.1"/>
    </source>
</evidence>
<dbReference type="Gene3D" id="3.10.180.10">
    <property type="entry name" value="2,3-Dihydroxybiphenyl 1,2-Dioxygenase, domain 1"/>
    <property type="match status" value="1"/>
</dbReference>
<dbReference type="Gene3D" id="3.30.70.100">
    <property type="match status" value="1"/>
</dbReference>
<dbReference type="AlphaFoldDB" id="A0A933W2C3"/>